<proteinExistence type="predicted"/>
<name>A0A934Q2W9_9BURK</name>
<dbReference type="EMBL" id="JAEDAO010000001">
    <property type="protein sequence ID" value="MBK0393299.1"/>
    <property type="molecule type" value="Genomic_DNA"/>
</dbReference>
<dbReference type="AlphaFoldDB" id="A0A934Q2W9"/>
<sequence length="74" mass="7970">MRSLAARLSCALMLALSMPAWADIGPDRAAAVARQQVDGRVLSVERVQSGSRVMYRVKILTARGEVRVVMVDGG</sequence>
<protein>
    <submittedName>
        <fullName evidence="2">Peptidase</fullName>
    </submittedName>
</protein>
<feature type="signal peptide" evidence="1">
    <location>
        <begin position="1"/>
        <end position="22"/>
    </location>
</feature>
<comment type="caution">
    <text evidence="2">The sequence shown here is derived from an EMBL/GenBank/DDBJ whole genome shotgun (WGS) entry which is preliminary data.</text>
</comment>
<organism evidence="2 3">
    <name type="scientific">Ramlibacter algicola</name>
    <dbReference type="NCBI Taxonomy" id="2795217"/>
    <lineage>
        <taxon>Bacteria</taxon>
        <taxon>Pseudomonadati</taxon>
        <taxon>Pseudomonadota</taxon>
        <taxon>Betaproteobacteria</taxon>
        <taxon>Burkholderiales</taxon>
        <taxon>Comamonadaceae</taxon>
        <taxon>Ramlibacter</taxon>
    </lineage>
</organism>
<dbReference type="RefSeq" id="WP_200788277.1">
    <property type="nucleotide sequence ID" value="NZ_JAEDAO010000001.1"/>
</dbReference>
<keyword evidence="3" id="KW-1185">Reference proteome</keyword>
<feature type="chain" id="PRO_5036782251" evidence="1">
    <location>
        <begin position="23"/>
        <end position="74"/>
    </location>
</feature>
<gene>
    <name evidence="2" type="ORF">I8E28_11915</name>
</gene>
<evidence type="ECO:0000313" key="3">
    <source>
        <dbReference type="Proteomes" id="UP000617041"/>
    </source>
</evidence>
<keyword evidence="1" id="KW-0732">Signal</keyword>
<reference evidence="2" key="1">
    <citation type="submission" date="2020-12" db="EMBL/GenBank/DDBJ databases">
        <title>Ramlibacter sp. nov., isolated from a freshwater alga, Cryptomonas.</title>
        <authorList>
            <person name="Kim H.M."/>
            <person name="Jeon C.O."/>
        </authorList>
    </citation>
    <scope>NUCLEOTIDE SEQUENCE</scope>
    <source>
        <strain evidence="2">CrO1</strain>
    </source>
</reference>
<accession>A0A934Q2W9</accession>
<dbReference type="Proteomes" id="UP000617041">
    <property type="component" value="Unassembled WGS sequence"/>
</dbReference>
<evidence type="ECO:0000256" key="1">
    <source>
        <dbReference type="SAM" id="SignalP"/>
    </source>
</evidence>
<evidence type="ECO:0000313" key="2">
    <source>
        <dbReference type="EMBL" id="MBK0393299.1"/>
    </source>
</evidence>